<name>A0A7T6VIY1_9BURK</name>
<dbReference type="RefSeq" id="WP_199568833.1">
    <property type="nucleotide sequence ID" value="NZ_CP066770.1"/>
</dbReference>
<dbReference type="AlphaFoldDB" id="A0A7T6VIY1"/>
<protein>
    <recommendedName>
        <fullName evidence="3">Bacteriophage protein</fullName>
    </recommendedName>
</protein>
<evidence type="ECO:0000313" key="1">
    <source>
        <dbReference type="EMBL" id="QQK04792.1"/>
    </source>
</evidence>
<reference evidence="1 2" key="1">
    <citation type="submission" date="2020-12" db="EMBL/GenBank/DDBJ databases">
        <title>Complete genome sequence of Burkholderia anthina BJQ0011.</title>
        <authorList>
            <person name="Xu Y."/>
        </authorList>
    </citation>
    <scope>NUCLEOTIDE SEQUENCE [LARGE SCALE GENOMIC DNA]</scope>
    <source>
        <strain evidence="1 2">BJQ0011</strain>
    </source>
</reference>
<evidence type="ECO:0000313" key="2">
    <source>
        <dbReference type="Proteomes" id="UP000596205"/>
    </source>
</evidence>
<dbReference type="EMBL" id="CP066770">
    <property type="protein sequence ID" value="QQK04792.1"/>
    <property type="molecule type" value="Genomic_DNA"/>
</dbReference>
<sequence length="236" mass="25437">MTTDTNTTAPRFTVTLDALRKAGACYEGYNKLVRSLQGETFSAEDADRNSYIHFKHDAEIPLLDILKSNGLDDALWSLRCVSGADRDIRLFAVWCARQVEHLMQDQRSKDALDVAERFANGDATEEERVAAWVAAWAAARDAARDAAWDAAWNAAWDAAWNAAWAAAWAAAGADARAAAGADAWAAARAASGADAWAAARDAAWDAARDAARDAQAEMFTRMCLGSAPWQQAKVAA</sequence>
<dbReference type="Proteomes" id="UP000596205">
    <property type="component" value="Chromosome 2"/>
</dbReference>
<evidence type="ECO:0008006" key="3">
    <source>
        <dbReference type="Google" id="ProtNLM"/>
    </source>
</evidence>
<proteinExistence type="predicted"/>
<gene>
    <name evidence="1" type="ORF">JFN94_26040</name>
</gene>
<organism evidence="1 2">
    <name type="scientific">Burkholderia anthina</name>
    <dbReference type="NCBI Taxonomy" id="179879"/>
    <lineage>
        <taxon>Bacteria</taxon>
        <taxon>Pseudomonadati</taxon>
        <taxon>Pseudomonadota</taxon>
        <taxon>Betaproteobacteria</taxon>
        <taxon>Burkholderiales</taxon>
        <taxon>Burkholderiaceae</taxon>
        <taxon>Burkholderia</taxon>
        <taxon>Burkholderia cepacia complex</taxon>
    </lineage>
</organism>
<dbReference type="KEGG" id="bann:JFN94_26040"/>
<accession>A0A7T6VIY1</accession>